<reference evidence="2 3" key="1">
    <citation type="submission" date="2010-03" db="EMBL/GenBank/DDBJ databases">
        <title>The genome sequence of Coprococcus catus GD/7.</title>
        <authorList>
            <consortium name="metaHIT consortium -- http://www.metahit.eu/"/>
            <person name="Pajon A."/>
            <person name="Turner K."/>
            <person name="Parkhill J."/>
            <person name="Duncan S."/>
            <person name="Flint H."/>
        </authorList>
    </citation>
    <scope>NUCLEOTIDE SEQUENCE [LARGE SCALE GENOMIC DNA]</scope>
    <source>
        <strain evidence="2 3">GD/7</strain>
    </source>
</reference>
<evidence type="ECO:0000313" key="2">
    <source>
        <dbReference type="EMBL" id="CBK80849.1"/>
    </source>
</evidence>
<evidence type="ECO:0000313" key="3">
    <source>
        <dbReference type="Proteomes" id="UP000008798"/>
    </source>
</evidence>
<sequence>MKKELYNILKDTSEYKLFKKKSRVRSIVALFIIAAFWAIVVLATDFNNIDDVSMIYFGLLVLATIFLLRHAYRLF</sequence>
<dbReference type="HOGENOM" id="CLU_2664807_0_0_9"/>
<dbReference type="AlphaFoldDB" id="D4J928"/>
<proteinExistence type="predicted"/>
<gene>
    <name evidence="2" type="ORF">CC1_21460</name>
</gene>
<dbReference type="KEGG" id="cct:CC1_21460"/>
<feature type="transmembrane region" description="Helical" evidence="1">
    <location>
        <begin position="24"/>
        <end position="43"/>
    </location>
</feature>
<organism evidence="2 3">
    <name type="scientific">Coprococcus catus GD/7</name>
    <dbReference type="NCBI Taxonomy" id="717962"/>
    <lineage>
        <taxon>Bacteria</taxon>
        <taxon>Bacillati</taxon>
        <taxon>Bacillota</taxon>
        <taxon>Clostridia</taxon>
        <taxon>Lachnospirales</taxon>
        <taxon>Lachnospiraceae</taxon>
        <taxon>Coprococcus</taxon>
    </lineage>
</organism>
<keyword evidence="1" id="KW-0812">Transmembrane</keyword>
<keyword evidence="1" id="KW-1133">Transmembrane helix</keyword>
<dbReference type="STRING" id="717962.CC1_21460"/>
<name>D4J928_9FIRM</name>
<evidence type="ECO:0000256" key="1">
    <source>
        <dbReference type="SAM" id="Phobius"/>
    </source>
</evidence>
<keyword evidence="1" id="KW-0472">Membrane</keyword>
<dbReference type="EMBL" id="FP929038">
    <property type="protein sequence ID" value="CBK80849.1"/>
    <property type="molecule type" value="Genomic_DNA"/>
</dbReference>
<protein>
    <submittedName>
        <fullName evidence="2">Uncharacterized protein</fullName>
    </submittedName>
</protein>
<reference evidence="2 3" key="2">
    <citation type="submission" date="2010-03" db="EMBL/GenBank/DDBJ databases">
        <authorList>
            <person name="Pajon A."/>
        </authorList>
    </citation>
    <scope>NUCLEOTIDE SEQUENCE [LARGE SCALE GENOMIC DNA]</scope>
    <source>
        <strain evidence="2 3">GD/7</strain>
    </source>
</reference>
<accession>D4J928</accession>
<dbReference type="Proteomes" id="UP000008798">
    <property type="component" value="Chromosome"/>
</dbReference>
<feature type="transmembrane region" description="Helical" evidence="1">
    <location>
        <begin position="55"/>
        <end position="72"/>
    </location>
</feature>